<dbReference type="Gene3D" id="2.130.10.10">
    <property type="entry name" value="YVTN repeat-like/Quinoprotein amine dehydrogenase"/>
    <property type="match status" value="2"/>
</dbReference>
<evidence type="ECO:0000256" key="1">
    <source>
        <dbReference type="ARBA" id="ARBA00004123"/>
    </source>
</evidence>
<dbReference type="InterPro" id="IPR019775">
    <property type="entry name" value="WD40_repeat_CS"/>
</dbReference>
<dbReference type="PROSITE" id="PS50294">
    <property type="entry name" value="WD_REPEATS_REGION"/>
    <property type="match status" value="1"/>
</dbReference>
<dbReference type="PROSITE" id="PS50082">
    <property type="entry name" value="WD_REPEATS_2"/>
    <property type="match status" value="1"/>
</dbReference>
<evidence type="ECO:0000256" key="3">
    <source>
        <dbReference type="ARBA" id="ARBA00022737"/>
    </source>
</evidence>
<keyword evidence="3" id="KW-0677">Repeat</keyword>
<dbReference type="InterPro" id="IPR036322">
    <property type="entry name" value="WD40_repeat_dom_sf"/>
</dbReference>
<dbReference type="OrthoDB" id="196858at2759"/>
<keyword evidence="4" id="KW-0539">Nucleus</keyword>
<sequence>MANLLLQDPFSVLKEYPERLTQTFDTPLHTCCVQFSPGGDYLAMGCSNGAVIIYDMDTGKPITMLGNKGGGHVRSIQSIQWSQNGRYILTGARDWFVKMWDLQKAWEPAKEFKFHSPIWTCNWSPGKELGCVVTVYEEDHAFAVDFSLENPTATKICGSTERMNKSEAESEENVKTLDYGYTLVACVHPKRPDILITGTSKGWIKLYRLSDDLVELVHTYRFAHSNAKHMIISQSGDRLAINSADRTIRQYLLTMNDDLTEISFILEYRYQDVINRLQWNCIHFSNNSAEYLVASTHGSSAHDLYLWETSTGTLVRVLEGTDEELLDIDWDFHSMCIASNGLETGNVYIWSITIPPKWSALAPDFEEVEENIEYREKEDEFDQIGQLAHQQELDQAEEVKIDLRSMEKFDVRGNEIDVNRFIIPIEFESILMLKSWHNENE</sequence>
<evidence type="ECO:0000256" key="4">
    <source>
        <dbReference type="ARBA" id="ARBA00023242"/>
    </source>
</evidence>
<feature type="repeat" description="WD" evidence="5">
    <location>
        <begin position="69"/>
        <end position="103"/>
    </location>
</feature>
<evidence type="ECO:0000256" key="2">
    <source>
        <dbReference type="ARBA" id="ARBA00022574"/>
    </source>
</evidence>
<dbReference type="PROSITE" id="PS00678">
    <property type="entry name" value="WD_REPEATS_1"/>
    <property type="match status" value="1"/>
</dbReference>
<dbReference type="SUPFAM" id="SSF50978">
    <property type="entry name" value="WD40 repeat-like"/>
    <property type="match status" value="1"/>
</dbReference>
<proteinExistence type="predicted"/>
<organism evidence="6 7">
    <name type="scientific">Lachancea dasiensis</name>
    <dbReference type="NCBI Taxonomy" id="1072105"/>
    <lineage>
        <taxon>Eukaryota</taxon>
        <taxon>Fungi</taxon>
        <taxon>Dikarya</taxon>
        <taxon>Ascomycota</taxon>
        <taxon>Saccharomycotina</taxon>
        <taxon>Saccharomycetes</taxon>
        <taxon>Saccharomycetales</taxon>
        <taxon>Saccharomycetaceae</taxon>
        <taxon>Lachancea</taxon>
    </lineage>
</organism>
<dbReference type="Proteomes" id="UP000190274">
    <property type="component" value="Chromosome C"/>
</dbReference>
<evidence type="ECO:0000313" key="7">
    <source>
        <dbReference type="Proteomes" id="UP000190274"/>
    </source>
</evidence>
<gene>
    <name evidence="6" type="ORF">LADA_0C05028G</name>
</gene>
<comment type="subcellular location">
    <subcellularLocation>
        <location evidence="1">Nucleus</location>
    </subcellularLocation>
</comment>
<dbReference type="GO" id="GO:0048188">
    <property type="term" value="C:Set1C/COMPASS complex"/>
    <property type="evidence" value="ECO:0007669"/>
    <property type="project" value="InterPro"/>
</dbReference>
<protein>
    <submittedName>
        <fullName evidence="6">LADA_0C05028g1_1</fullName>
    </submittedName>
</protein>
<name>A0A1G4IZ15_9SACH</name>
<dbReference type="InterPro" id="IPR001680">
    <property type="entry name" value="WD40_rpt"/>
</dbReference>
<dbReference type="PANTHER" id="PTHR44040:SF1">
    <property type="entry name" value="RETINOBLASTOMA-BINDING PROTEIN 5"/>
    <property type="match status" value="1"/>
</dbReference>
<dbReference type="Pfam" id="PF00400">
    <property type="entry name" value="WD40"/>
    <property type="match status" value="2"/>
</dbReference>
<dbReference type="EMBL" id="LT598459">
    <property type="protein sequence ID" value="SCU82405.1"/>
    <property type="molecule type" value="Genomic_DNA"/>
</dbReference>
<evidence type="ECO:0000256" key="5">
    <source>
        <dbReference type="PROSITE-ProRule" id="PRU00221"/>
    </source>
</evidence>
<keyword evidence="7" id="KW-1185">Reference proteome</keyword>
<evidence type="ECO:0000313" key="6">
    <source>
        <dbReference type="EMBL" id="SCU82405.1"/>
    </source>
</evidence>
<keyword evidence="2 5" id="KW-0853">WD repeat</keyword>
<dbReference type="STRING" id="1266660.A0A1G4IZ15"/>
<dbReference type="InterPro" id="IPR015943">
    <property type="entry name" value="WD40/YVTN_repeat-like_dom_sf"/>
</dbReference>
<reference evidence="7" key="1">
    <citation type="submission" date="2016-03" db="EMBL/GenBank/DDBJ databases">
        <authorList>
            <person name="Devillers H."/>
        </authorList>
    </citation>
    <scope>NUCLEOTIDE SEQUENCE [LARGE SCALE GENOMIC DNA]</scope>
</reference>
<accession>A0A1G4IZ15</accession>
<dbReference type="PANTHER" id="PTHR44040">
    <property type="entry name" value="RETINOBLASTOMA-BINDING PROTEIN 5"/>
    <property type="match status" value="1"/>
</dbReference>
<dbReference type="SMART" id="SM00320">
    <property type="entry name" value="WD40"/>
    <property type="match status" value="5"/>
</dbReference>
<dbReference type="AlphaFoldDB" id="A0A1G4IZ15"/>
<dbReference type="InterPro" id="IPR037850">
    <property type="entry name" value="RBBP5/Swd1"/>
</dbReference>